<accession>A0ABV2BRA8</accession>
<evidence type="ECO:0000313" key="3">
    <source>
        <dbReference type="EMBL" id="MET1254462.1"/>
    </source>
</evidence>
<dbReference type="InterPro" id="IPR032710">
    <property type="entry name" value="NTF2-like_dom_sf"/>
</dbReference>
<keyword evidence="4" id="KW-1185">Reference proteome</keyword>
<sequence length="154" mass="18260">MAKLTQFLGLVFFFLFFSSSVFSKNNQYENDKQIIIDNIFSMWKAVEQGDLDNYIKYFHKDYTLFGEGDAYLRKGKSNEKVDIGDYLKRAKNVRTMMHHPEVIIRGDTAWITYYWSDSGYMNNQRFTSRGKSTRIFVKENGQWLCIHSHFTEQA</sequence>
<evidence type="ECO:0000259" key="2">
    <source>
        <dbReference type="Pfam" id="PF14534"/>
    </source>
</evidence>
<dbReference type="SUPFAM" id="SSF54427">
    <property type="entry name" value="NTF2-like"/>
    <property type="match status" value="1"/>
</dbReference>
<proteinExistence type="predicted"/>
<gene>
    <name evidence="3" type="ORF">ABVT43_04925</name>
</gene>
<protein>
    <submittedName>
        <fullName evidence="3">Nuclear transport factor 2 family protein</fullName>
    </submittedName>
</protein>
<dbReference type="Gene3D" id="3.10.450.50">
    <property type="match status" value="1"/>
</dbReference>
<organism evidence="3 4">
    <name type="scientific">Aliikangiella maris</name>
    <dbReference type="NCBI Taxonomy" id="3162458"/>
    <lineage>
        <taxon>Bacteria</taxon>
        <taxon>Pseudomonadati</taxon>
        <taxon>Pseudomonadota</taxon>
        <taxon>Gammaproteobacteria</taxon>
        <taxon>Oceanospirillales</taxon>
        <taxon>Pleioneaceae</taxon>
        <taxon>Aliikangiella</taxon>
    </lineage>
</organism>
<dbReference type="RefSeq" id="WP_353874024.1">
    <property type="nucleotide sequence ID" value="NZ_JBEVCJ010000004.1"/>
</dbReference>
<evidence type="ECO:0000256" key="1">
    <source>
        <dbReference type="SAM" id="SignalP"/>
    </source>
</evidence>
<feature type="chain" id="PRO_5045059930" evidence="1">
    <location>
        <begin position="24"/>
        <end position="154"/>
    </location>
</feature>
<dbReference type="Proteomes" id="UP001548189">
    <property type="component" value="Unassembled WGS sequence"/>
</dbReference>
<reference evidence="3 4" key="1">
    <citation type="submission" date="2024-06" db="EMBL/GenBank/DDBJ databases">
        <authorList>
            <person name="Li F."/>
        </authorList>
    </citation>
    <scope>NUCLEOTIDE SEQUENCE [LARGE SCALE GENOMIC DNA]</scope>
    <source>
        <strain evidence="3 4">GXAS 311</strain>
    </source>
</reference>
<feature type="domain" description="DUF4440" evidence="2">
    <location>
        <begin position="42"/>
        <end position="144"/>
    </location>
</feature>
<dbReference type="Pfam" id="PF14534">
    <property type="entry name" value="DUF4440"/>
    <property type="match status" value="1"/>
</dbReference>
<name>A0ABV2BRA8_9GAMM</name>
<feature type="signal peptide" evidence="1">
    <location>
        <begin position="1"/>
        <end position="23"/>
    </location>
</feature>
<comment type="caution">
    <text evidence="3">The sequence shown here is derived from an EMBL/GenBank/DDBJ whole genome shotgun (WGS) entry which is preliminary data.</text>
</comment>
<keyword evidence="1" id="KW-0732">Signal</keyword>
<dbReference type="EMBL" id="JBEVCJ010000004">
    <property type="protein sequence ID" value="MET1254462.1"/>
    <property type="molecule type" value="Genomic_DNA"/>
</dbReference>
<evidence type="ECO:0000313" key="4">
    <source>
        <dbReference type="Proteomes" id="UP001548189"/>
    </source>
</evidence>
<dbReference type="InterPro" id="IPR027843">
    <property type="entry name" value="DUF4440"/>
</dbReference>